<dbReference type="Proteomes" id="UP001367676">
    <property type="component" value="Unassembled WGS sequence"/>
</dbReference>
<reference evidence="2 3" key="1">
    <citation type="submission" date="2024-03" db="EMBL/GenBank/DDBJ databases">
        <title>Adaptation during the transition from Ophiocordyceps entomopathogen to insect associate is accompanied by gene loss and intensified selection.</title>
        <authorList>
            <person name="Ward C.M."/>
            <person name="Onetto C.A."/>
            <person name="Borneman A.R."/>
        </authorList>
    </citation>
    <scope>NUCLEOTIDE SEQUENCE [LARGE SCALE GENOMIC DNA]</scope>
    <source>
        <strain evidence="2">AWRI1</strain>
        <tissue evidence="2">Single Adult Female</tissue>
    </source>
</reference>
<evidence type="ECO:0000256" key="1">
    <source>
        <dbReference type="SAM" id="MobiDB-lite"/>
    </source>
</evidence>
<name>A0AAN9TT06_9HEMI</name>
<feature type="region of interest" description="Disordered" evidence="1">
    <location>
        <begin position="99"/>
        <end position="154"/>
    </location>
</feature>
<keyword evidence="3" id="KW-1185">Reference proteome</keyword>
<dbReference type="EMBL" id="JBBCAQ010000010">
    <property type="protein sequence ID" value="KAK7602260.1"/>
    <property type="molecule type" value="Genomic_DNA"/>
</dbReference>
<evidence type="ECO:0000313" key="3">
    <source>
        <dbReference type="Proteomes" id="UP001367676"/>
    </source>
</evidence>
<evidence type="ECO:0000313" key="2">
    <source>
        <dbReference type="EMBL" id="KAK7602260.1"/>
    </source>
</evidence>
<sequence>MANKGGGSGMWFVQIKCQSSEISDEVLSRRRSTQFFLIELRAKLPITRGVCNFTSSLETGISVTNVSQHDSGYLDYQKTMNVTFVKAVTGHPGNRSYRACSLSGSDGETDSSPTRPVRVSRPRRSHIQQQTYHIPAGLSDTSPNSDNVSNATLTDSEVALARDTTLLAHKSE</sequence>
<feature type="compositionally biased region" description="Polar residues" evidence="1">
    <location>
        <begin position="139"/>
        <end position="154"/>
    </location>
</feature>
<organism evidence="2 3">
    <name type="scientific">Parthenolecanium corni</name>
    <dbReference type="NCBI Taxonomy" id="536013"/>
    <lineage>
        <taxon>Eukaryota</taxon>
        <taxon>Metazoa</taxon>
        <taxon>Ecdysozoa</taxon>
        <taxon>Arthropoda</taxon>
        <taxon>Hexapoda</taxon>
        <taxon>Insecta</taxon>
        <taxon>Pterygota</taxon>
        <taxon>Neoptera</taxon>
        <taxon>Paraneoptera</taxon>
        <taxon>Hemiptera</taxon>
        <taxon>Sternorrhyncha</taxon>
        <taxon>Coccoidea</taxon>
        <taxon>Coccidae</taxon>
        <taxon>Parthenolecanium</taxon>
    </lineage>
</organism>
<dbReference type="AlphaFoldDB" id="A0AAN9TT06"/>
<proteinExistence type="predicted"/>
<comment type="caution">
    <text evidence="2">The sequence shown here is derived from an EMBL/GenBank/DDBJ whole genome shotgun (WGS) entry which is preliminary data.</text>
</comment>
<gene>
    <name evidence="2" type="ORF">V9T40_009701</name>
</gene>
<accession>A0AAN9TT06</accession>
<protein>
    <submittedName>
        <fullName evidence="2">Uncharacterized protein</fullName>
    </submittedName>
</protein>